<evidence type="ECO:0000313" key="3">
    <source>
        <dbReference type="EMBL" id="KAE9259611.1"/>
    </source>
</evidence>
<dbReference type="Proteomes" id="UP000488956">
    <property type="component" value="Unassembled WGS sequence"/>
</dbReference>
<dbReference type="Proteomes" id="UP000440367">
    <property type="component" value="Unassembled WGS sequence"/>
</dbReference>
<comment type="caution">
    <text evidence="2">The sequence shown here is derived from an EMBL/GenBank/DDBJ whole genome shotgun (WGS) entry which is preliminary data.</text>
</comment>
<dbReference type="Proteomes" id="UP000437068">
    <property type="component" value="Unassembled WGS sequence"/>
</dbReference>
<dbReference type="AlphaFoldDB" id="A0A6A3V485"/>
<dbReference type="EMBL" id="QXFX01008408">
    <property type="protein sequence ID" value="KAE9055667.1"/>
    <property type="molecule type" value="Genomic_DNA"/>
</dbReference>
<dbReference type="EMBL" id="QXGD01009056">
    <property type="protein sequence ID" value="KAE9158403.1"/>
    <property type="molecule type" value="Genomic_DNA"/>
</dbReference>
<organism evidence="2 6">
    <name type="scientific">Phytophthora fragariae</name>
    <dbReference type="NCBI Taxonomy" id="53985"/>
    <lineage>
        <taxon>Eukaryota</taxon>
        <taxon>Sar</taxon>
        <taxon>Stramenopiles</taxon>
        <taxon>Oomycota</taxon>
        <taxon>Peronosporomycetes</taxon>
        <taxon>Peronosporales</taxon>
        <taxon>Peronosporaceae</taxon>
        <taxon>Phytophthora</taxon>
    </lineage>
</organism>
<feature type="non-terminal residue" evidence="2">
    <location>
        <position position="31"/>
    </location>
</feature>
<evidence type="ECO:0000313" key="5">
    <source>
        <dbReference type="Proteomes" id="UP000437068"/>
    </source>
</evidence>
<evidence type="ECO:0000313" key="6">
    <source>
        <dbReference type="Proteomes" id="UP000440367"/>
    </source>
</evidence>
<dbReference type="EMBL" id="QXFY01010475">
    <property type="protein sequence ID" value="KAE9261174.1"/>
    <property type="molecule type" value="Genomic_DNA"/>
</dbReference>
<accession>A0A6A3V485</accession>
<protein>
    <submittedName>
        <fullName evidence="2">Uncharacterized protein</fullName>
    </submittedName>
</protein>
<dbReference type="Proteomes" id="UP000486351">
    <property type="component" value="Unassembled WGS sequence"/>
</dbReference>
<dbReference type="EMBL" id="QXGE01010565">
    <property type="protein sequence ID" value="KAE9259611.1"/>
    <property type="molecule type" value="Genomic_DNA"/>
</dbReference>
<proteinExistence type="predicted"/>
<gene>
    <name evidence="3" type="ORF">PF001_g32980</name>
    <name evidence="2" type="ORF">PF002_g33113</name>
    <name evidence="4" type="ORF">PF008_g32920</name>
    <name evidence="1" type="ORF">PF010_g32068</name>
</gene>
<sequence>MIFKKRGGSPFVIPFAAIAPRWYGQSRLSTE</sequence>
<evidence type="ECO:0000313" key="8">
    <source>
        <dbReference type="Proteomes" id="UP000488956"/>
    </source>
</evidence>
<evidence type="ECO:0000313" key="4">
    <source>
        <dbReference type="EMBL" id="KAE9261174.1"/>
    </source>
</evidence>
<evidence type="ECO:0000313" key="7">
    <source>
        <dbReference type="Proteomes" id="UP000486351"/>
    </source>
</evidence>
<name>A0A6A3V485_9STRA</name>
<evidence type="ECO:0000313" key="2">
    <source>
        <dbReference type="EMBL" id="KAE9158403.1"/>
    </source>
</evidence>
<evidence type="ECO:0000313" key="1">
    <source>
        <dbReference type="EMBL" id="KAE9055667.1"/>
    </source>
</evidence>
<reference evidence="5 6" key="1">
    <citation type="submission" date="2018-08" db="EMBL/GenBank/DDBJ databases">
        <title>Genomic investigation of the strawberry pathogen Phytophthora fragariae indicates pathogenicity is determined by transcriptional variation in three key races.</title>
        <authorList>
            <person name="Adams T.M."/>
            <person name="Armitage A.D."/>
            <person name="Sobczyk M.K."/>
            <person name="Bates H.J."/>
            <person name="Dunwell J.M."/>
            <person name="Nellist C.F."/>
            <person name="Harrison R.J."/>
        </authorList>
    </citation>
    <scope>NUCLEOTIDE SEQUENCE [LARGE SCALE GENOMIC DNA]</scope>
    <source>
        <strain evidence="3 5">A4</strain>
        <strain evidence="2 6">BC-1</strain>
        <strain evidence="4 7">NOV-77</strain>
        <strain evidence="1 8">ONT-3</strain>
    </source>
</reference>